<protein>
    <recommendedName>
        <fullName evidence="1">Reverse transcriptase domain-containing protein</fullName>
    </recommendedName>
</protein>
<dbReference type="PANTHER" id="PTHR33064">
    <property type="entry name" value="POL PROTEIN"/>
    <property type="match status" value="1"/>
</dbReference>
<dbReference type="Gramene" id="Solyc12g019345.1.1">
    <property type="protein sequence ID" value="Solyc12g019345.1.1"/>
    <property type="gene ID" value="Solyc12g019345.1"/>
</dbReference>
<dbReference type="EnsemblPlants" id="Solyc12g019345.1.1">
    <property type="protein sequence ID" value="Solyc12g019345.1.1"/>
    <property type="gene ID" value="Solyc12g019345.1"/>
</dbReference>
<dbReference type="InterPro" id="IPR051320">
    <property type="entry name" value="Viral_Replic_Matur_Polypro"/>
</dbReference>
<dbReference type="Proteomes" id="UP000004994">
    <property type="component" value="Chromosome 12"/>
</dbReference>
<accession>A0A3Q7J5U7</accession>
<dbReference type="AlphaFoldDB" id="A0A3Q7J5U7"/>
<reference evidence="2" key="1">
    <citation type="journal article" date="2012" name="Nature">
        <title>The tomato genome sequence provides insights into fleshy fruit evolution.</title>
        <authorList>
            <consortium name="Tomato Genome Consortium"/>
        </authorList>
    </citation>
    <scope>NUCLEOTIDE SEQUENCE [LARGE SCALE GENOMIC DNA]</scope>
    <source>
        <strain evidence="2">cv. Heinz 1706</strain>
    </source>
</reference>
<organism evidence="2">
    <name type="scientific">Solanum lycopersicum</name>
    <name type="common">Tomato</name>
    <name type="synonym">Lycopersicon esculentum</name>
    <dbReference type="NCBI Taxonomy" id="4081"/>
    <lineage>
        <taxon>Eukaryota</taxon>
        <taxon>Viridiplantae</taxon>
        <taxon>Streptophyta</taxon>
        <taxon>Embryophyta</taxon>
        <taxon>Tracheophyta</taxon>
        <taxon>Spermatophyta</taxon>
        <taxon>Magnoliopsida</taxon>
        <taxon>eudicotyledons</taxon>
        <taxon>Gunneridae</taxon>
        <taxon>Pentapetalae</taxon>
        <taxon>asterids</taxon>
        <taxon>lamiids</taxon>
        <taxon>Solanales</taxon>
        <taxon>Solanaceae</taxon>
        <taxon>Solanoideae</taxon>
        <taxon>Solaneae</taxon>
        <taxon>Solanum</taxon>
        <taxon>Solanum subgen. Lycopersicon</taxon>
    </lineage>
</organism>
<name>A0A3Q7J5U7_SOLLC</name>
<dbReference type="InterPro" id="IPR043128">
    <property type="entry name" value="Rev_trsase/Diguanyl_cyclase"/>
</dbReference>
<sequence length="129" mass="15004">MLVINYKPLNKNLKWIGYTISNKKDLLSILYDANIFSKFDLMSGYWQIQIFKVHTYPTAFDVPFGQYEWNVMPFGLKNATKHQKIGCLPLGLTGITVIYSQAYQVLKPEINWHTQTYAEAKPQHDNKDT</sequence>
<dbReference type="SUPFAM" id="SSF56672">
    <property type="entry name" value="DNA/RNA polymerases"/>
    <property type="match status" value="1"/>
</dbReference>
<dbReference type="InParanoid" id="A0A3Q7J5U7"/>
<keyword evidence="3" id="KW-1185">Reference proteome</keyword>
<dbReference type="InterPro" id="IPR000477">
    <property type="entry name" value="RT_dom"/>
</dbReference>
<dbReference type="InterPro" id="IPR043502">
    <property type="entry name" value="DNA/RNA_pol_sf"/>
</dbReference>
<dbReference type="Gene3D" id="3.10.10.10">
    <property type="entry name" value="HIV Type 1 Reverse Transcriptase, subunit A, domain 1"/>
    <property type="match status" value="1"/>
</dbReference>
<evidence type="ECO:0000259" key="1">
    <source>
        <dbReference type="Pfam" id="PF00078"/>
    </source>
</evidence>
<reference evidence="2" key="2">
    <citation type="submission" date="2019-01" db="UniProtKB">
        <authorList>
            <consortium name="EnsemblPlants"/>
        </authorList>
    </citation>
    <scope>IDENTIFICATION</scope>
    <source>
        <strain evidence="2">cv. Heinz 1706</strain>
    </source>
</reference>
<dbReference type="PANTHER" id="PTHR33064:SF37">
    <property type="entry name" value="RIBONUCLEASE H"/>
    <property type="match status" value="1"/>
</dbReference>
<evidence type="ECO:0000313" key="3">
    <source>
        <dbReference type="Proteomes" id="UP000004994"/>
    </source>
</evidence>
<evidence type="ECO:0000313" key="2">
    <source>
        <dbReference type="EnsemblPlants" id="Solyc12g019345.1.1"/>
    </source>
</evidence>
<dbReference type="Gene3D" id="3.30.70.270">
    <property type="match status" value="1"/>
</dbReference>
<feature type="domain" description="Reverse transcriptase" evidence="1">
    <location>
        <begin position="4"/>
        <end position="79"/>
    </location>
</feature>
<dbReference type="Pfam" id="PF00078">
    <property type="entry name" value="RVT_1"/>
    <property type="match status" value="1"/>
</dbReference>
<proteinExistence type="predicted"/>
<dbReference type="STRING" id="4081.A0A3Q7J5U7"/>